<evidence type="ECO:0000256" key="5">
    <source>
        <dbReference type="ARBA" id="ARBA00023163"/>
    </source>
</evidence>
<dbReference type="GO" id="GO:0031564">
    <property type="term" value="P:transcription antitermination"/>
    <property type="evidence" value="ECO:0007669"/>
    <property type="project" value="UniProtKB-KW"/>
</dbReference>
<keyword evidence="8" id="KW-1185">Reference proteome</keyword>
<name>A0A1I6H9A1_9FLAO</name>
<dbReference type="AlphaFoldDB" id="A0A1I6H9A1"/>
<keyword evidence="4" id="KW-0805">Transcription regulation</keyword>
<evidence type="ECO:0000256" key="1">
    <source>
        <dbReference type="ARBA" id="ARBA00005952"/>
    </source>
</evidence>
<keyword evidence="5" id="KW-0804">Transcription</keyword>
<proteinExistence type="inferred from homology"/>
<dbReference type="GO" id="GO:0003723">
    <property type="term" value="F:RNA binding"/>
    <property type="evidence" value="ECO:0007669"/>
    <property type="project" value="UniProtKB-KW"/>
</dbReference>
<dbReference type="GO" id="GO:0006353">
    <property type="term" value="P:DNA-templated transcription termination"/>
    <property type="evidence" value="ECO:0007669"/>
    <property type="project" value="InterPro"/>
</dbReference>
<dbReference type="OrthoDB" id="9787568at2"/>
<dbReference type="PANTHER" id="PTHR11078:SF3">
    <property type="entry name" value="ANTITERMINATION NUSB DOMAIN-CONTAINING PROTEIN"/>
    <property type="match status" value="1"/>
</dbReference>
<accession>A0A1I6H9A1</accession>
<dbReference type="Proteomes" id="UP000199534">
    <property type="component" value="Unassembled WGS sequence"/>
</dbReference>
<evidence type="ECO:0000256" key="2">
    <source>
        <dbReference type="ARBA" id="ARBA00022814"/>
    </source>
</evidence>
<dbReference type="EMBL" id="FOYQ01000002">
    <property type="protein sequence ID" value="SFR50881.1"/>
    <property type="molecule type" value="Genomic_DNA"/>
</dbReference>
<dbReference type="Pfam" id="PF01029">
    <property type="entry name" value="NusB"/>
    <property type="match status" value="1"/>
</dbReference>
<dbReference type="GO" id="GO:0005829">
    <property type="term" value="C:cytosol"/>
    <property type="evidence" value="ECO:0007669"/>
    <property type="project" value="TreeGrafter"/>
</dbReference>
<protein>
    <submittedName>
        <fullName evidence="7">NusB antitermination factor</fullName>
    </submittedName>
</protein>
<keyword evidence="2" id="KW-0889">Transcription antitermination</keyword>
<dbReference type="RefSeq" id="WP_092982823.1">
    <property type="nucleotide sequence ID" value="NZ_FOYQ01000002.1"/>
</dbReference>
<evidence type="ECO:0000259" key="6">
    <source>
        <dbReference type="Pfam" id="PF01029"/>
    </source>
</evidence>
<evidence type="ECO:0000256" key="4">
    <source>
        <dbReference type="ARBA" id="ARBA00023015"/>
    </source>
</evidence>
<reference evidence="7 8" key="1">
    <citation type="submission" date="2016-10" db="EMBL/GenBank/DDBJ databases">
        <authorList>
            <person name="de Groot N.N."/>
        </authorList>
    </citation>
    <scope>NUCLEOTIDE SEQUENCE [LARGE SCALE GENOMIC DNA]</scope>
    <source>
        <strain evidence="7 8">DSM 21019</strain>
    </source>
</reference>
<evidence type="ECO:0000313" key="8">
    <source>
        <dbReference type="Proteomes" id="UP000199534"/>
    </source>
</evidence>
<feature type="domain" description="NusB/RsmB/TIM44" evidence="6">
    <location>
        <begin position="205"/>
        <end position="298"/>
    </location>
</feature>
<dbReference type="InterPro" id="IPR035926">
    <property type="entry name" value="NusB-like_sf"/>
</dbReference>
<dbReference type="InterPro" id="IPR006027">
    <property type="entry name" value="NusB_RsmB_TIM44"/>
</dbReference>
<dbReference type="NCBIfam" id="TIGR01951">
    <property type="entry name" value="nusB"/>
    <property type="match status" value="1"/>
</dbReference>
<evidence type="ECO:0000313" key="7">
    <source>
        <dbReference type="EMBL" id="SFR50881.1"/>
    </source>
</evidence>
<sequence>MLTRRHIRVKVMQCIYALTLSKSDSLETQEKFLNQSIAQSYTLYLLILALLRELRTVAQTRAEKGRKKYLKQDPALNPGPGRLASNAVLNALSENEALTAALKKRKLKHWYLNEEYVKILLKEIEQSESYREHAQTESSWEQDREFLIGIYQDIIAPNDKLFEFIEDEGITWIDDLPLINTYLVKHLGKMPQDAPDSYLLPALLKNEEDMEFAKKLLRTTLLKSEELQGEIEGKTPNWDKDRIADIDGILLKMGIAELLHFPSIPERVTINEYLEIAKEYSTPKSSIFINGILDKLIKEYKASGRLNKSGRGLL</sequence>
<gene>
    <name evidence="7" type="ORF">SAMN04490243_2425</name>
</gene>
<comment type="similarity">
    <text evidence="1">Belongs to the NusB family.</text>
</comment>
<organism evidence="7 8">
    <name type="scientific">Robiginitalea myxolifaciens</name>
    <dbReference type="NCBI Taxonomy" id="400055"/>
    <lineage>
        <taxon>Bacteria</taxon>
        <taxon>Pseudomonadati</taxon>
        <taxon>Bacteroidota</taxon>
        <taxon>Flavobacteriia</taxon>
        <taxon>Flavobacteriales</taxon>
        <taxon>Flavobacteriaceae</taxon>
        <taxon>Robiginitalea</taxon>
    </lineage>
</organism>
<dbReference type="InterPro" id="IPR011605">
    <property type="entry name" value="NusB_fam"/>
</dbReference>
<dbReference type="Gene3D" id="1.10.940.10">
    <property type="entry name" value="NusB-like"/>
    <property type="match status" value="1"/>
</dbReference>
<evidence type="ECO:0000256" key="3">
    <source>
        <dbReference type="ARBA" id="ARBA00022884"/>
    </source>
</evidence>
<dbReference type="SUPFAM" id="SSF48013">
    <property type="entry name" value="NusB-like"/>
    <property type="match status" value="1"/>
</dbReference>
<dbReference type="STRING" id="400055.SAMN04490243_2425"/>
<keyword evidence="3" id="KW-0694">RNA-binding</keyword>
<dbReference type="PANTHER" id="PTHR11078">
    <property type="entry name" value="N UTILIZATION SUBSTANCE PROTEIN B-RELATED"/>
    <property type="match status" value="1"/>
</dbReference>